<dbReference type="EMBL" id="ML996702">
    <property type="protein sequence ID" value="KAF2397671.1"/>
    <property type="molecule type" value="Genomic_DNA"/>
</dbReference>
<gene>
    <name evidence="9" type="ORF">EJ06DRAFT_539193</name>
</gene>
<dbReference type="GO" id="GO:0015174">
    <property type="term" value="F:basic amino acid transmembrane transporter activity"/>
    <property type="evidence" value="ECO:0007669"/>
    <property type="project" value="TreeGrafter"/>
</dbReference>
<dbReference type="Pfam" id="PF04193">
    <property type="entry name" value="PQ-loop"/>
    <property type="match status" value="2"/>
</dbReference>
<evidence type="ECO:0000256" key="4">
    <source>
        <dbReference type="ARBA" id="ARBA00023136"/>
    </source>
</evidence>
<dbReference type="FunFam" id="1.20.1280.290:FF:000009">
    <property type="entry name" value="PQ loop repeat family protein"/>
    <property type="match status" value="1"/>
</dbReference>
<comment type="subcellular location">
    <subcellularLocation>
        <location evidence="1">Membrane</location>
        <topology evidence="1">Multi-pass membrane protein</topology>
    </subcellularLocation>
</comment>
<feature type="compositionally biased region" description="Low complexity" evidence="7">
    <location>
        <begin position="185"/>
        <end position="202"/>
    </location>
</feature>
<organism evidence="9 10">
    <name type="scientific">Trichodelitschia bisporula</name>
    <dbReference type="NCBI Taxonomy" id="703511"/>
    <lineage>
        <taxon>Eukaryota</taxon>
        <taxon>Fungi</taxon>
        <taxon>Dikarya</taxon>
        <taxon>Ascomycota</taxon>
        <taxon>Pezizomycotina</taxon>
        <taxon>Dothideomycetes</taxon>
        <taxon>Dothideomycetes incertae sedis</taxon>
        <taxon>Phaeotrichales</taxon>
        <taxon>Phaeotrichaceae</taxon>
        <taxon>Trichodelitschia</taxon>
    </lineage>
</organism>
<evidence type="ECO:0008006" key="11">
    <source>
        <dbReference type="Google" id="ProtNLM"/>
    </source>
</evidence>
<dbReference type="PANTHER" id="PTHR16201:SF34">
    <property type="entry name" value="LYSOSOMAL AMINO ACID TRANSPORTER 1"/>
    <property type="match status" value="1"/>
</dbReference>
<evidence type="ECO:0000313" key="9">
    <source>
        <dbReference type="EMBL" id="KAF2397671.1"/>
    </source>
</evidence>
<feature type="transmembrane region" description="Helical" evidence="8">
    <location>
        <begin position="338"/>
        <end position="359"/>
    </location>
</feature>
<evidence type="ECO:0000256" key="6">
    <source>
        <dbReference type="ARBA" id="ARBA00050768"/>
    </source>
</evidence>
<feature type="transmembrane region" description="Helical" evidence="8">
    <location>
        <begin position="285"/>
        <end position="304"/>
    </location>
</feature>
<keyword evidence="2 8" id="KW-0812">Transmembrane</keyword>
<feature type="transmembrane region" description="Helical" evidence="8">
    <location>
        <begin position="40"/>
        <end position="58"/>
    </location>
</feature>
<dbReference type="Proteomes" id="UP000799640">
    <property type="component" value="Unassembled WGS sequence"/>
</dbReference>
<evidence type="ECO:0000256" key="7">
    <source>
        <dbReference type="SAM" id="MobiDB-lite"/>
    </source>
</evidence>
<dbReference type="GO" id="GO:0000329">
    <property type="term" value="C:fungal-type vacuole membrane"/>
    <property type="evidence" value="ECO:0007669"/>
    <property type="project" value="TreeGrafter"/>
</dbReference>
<evidence type="ECO:0000256" key="2">
    <source>
        <dbReference type="ARBA" id="ARBA00022692"/>
    </source>
</evidence>
<sequence>MSLWPALLSPALPPHCAPTHPALTALSSTLHTCIPTPGALLSTALGTLSILAWLFAQLPQILKNARLRSTSGLSVFFLSEWLAGDISNLSGSILTHQATWQIIIASYYCAVDCALVGQYIWYTHLHHGAPVRRARRRPPHPPHAFDSDTDSDANSVFTPSISSASSKPIDTPPRHTLPIPTFHTPRFSSPTPSNPSSLASSPARGVFRPGKSPAPSPRTLLYVSLVFAVLARAAPLDPVATVAGEPASEIAGRVLSWCSTLLYLGSRLPQLYLNQRRRSTAGLSAGLFMAAFFGNLFYSCSLVANPLAWADYEPYGAGGWVGPEGSVRSEWVGRAVPFFLGAAGVLGMDAAVGLQFIWYGEGKTEGERVVVVGERRSPGEGKGKWRWRRVSGWMRGWWPGVEGEAEGAGERERLIGRGGGELGG</sequence>
<comment type="similarity">
    <text evidence="5">Belongs to the laat-1 family.</text>
</comment>
<proteinExistence type="inferred from homology"/>
<dbReference type="InterPro" id="IPR051415">
    <property type="entry name" value="LAAT-1"/>
</dbReference>
<name>A0A6G1HP35_9PEZI</name>
<feature type="compositionally biased region" description="Polar residues" evidence="7">
    <location>
        <begin position="152"/>
        <end position="168"/>
    </location>
</feature>
<protein>
    <recommendedName>
        <fullName evidence="11">PQ-loop-domain-containing protein</fullName>
    </recommendedName>
</protein>
<evidence type="ECO:0000256" key="1">
    <source>
        <dbReference type="ARBA" id="ARBA00004141"/>
    </source>
</evidence>
<keyword evidence="10" id="KW-1185">Reference proteome</keyword>
<evidence type="ECO:0000256" key="5">
    <source>
        <dbReference type="ARBA" id="ARBA00038039"/>
    </source>
</evidence>
<dbReference type="PANTHER" id="PTHR16201">
    <property type="entry name" value="SEVEN TRANSMEMBRANE PROTEIN 1-RELATED"/>
    <property type="match status" value="1"/>
</dbReference>
<dbReference type="SMART" id="SM00679">
    <property type="entry name" value="CTNS"/>
    <property type="match status" value="2"/>
</dbReference>
<comment type="catalytic activity">
    <reaction evidence="6">
        <text>L-histidine(out) + L-arginine(in) = L-histidine(in) + L-arginine(out)</text>
        <dbReference type="Rhea" id="RHEA:71063"/>
        <dbReference type="ChEBI" id="CHEBI:32682"/>
        <dbReference type="ChEBI" id="CHEBI:57595"/>
    </reaction>
</comment>
<evidence type="ECO:0000256" key="8">
    <source>
        <dbReference type="SAM" id="Phobius"/>
    </source>
</evidence>
<dbReference type="GO" id="GO:0034488">
    <property type="term" value="P:basic amino acid transmembrane export from vacuole"/>
    <property type="evidence" value="ECO:0007669"/>
    <property type="project" value="TreeGrafter"/>
</dbReference>
<evidence type="ECO:0000256" key="3">
    <source>
        <dbReference type="ARBA" id="ARBA00022989"/>
    </source>
</evidence>
<reference evidence="9" key="1">
    <citation type="journal article" date="2020" name="Stud. Mycol.">
        <title>101 Dothideomycetes genomes: a test case for predicting lifestyles and emergence of pathogens.</title>
        <authorList>
            <person name="Haridas S."/>
            <person name="Albert R."/>
            <person name="Binder M."/>
            <person name="Bloem J."/>
            <person name="Labutti K."/>
            <person name="Salamov A."/>
            <person name="Andreopoulos B."/>
            <person name="Baker S."/>
            <person name="Barry K."/>
            <person name="Bills G."/>
            <person name="Bluhm B."/>
            <person name="Cannon C."/>
            <person name="Castanera R."/>
            <person name="Culley D."/>
            <person name="Daum C."/>
            <person name="Ezra D."/>
            <person name="Gonzalez J."/>
            <person name="Henrissat B."/>
            <person name="Kuo A."/>
            <person name="Liang C."/>
            <person name="Lipzen A."/>
            <person name="Lutzoni F."/>
            <person name="Magnuson J."/>
            <person name="Mondo S."/>
            <person name="Nolan M."/>
            <person name="Ohm R."/>
            <person name="Pangilinan J."/>
            <person name="Park H.-J."/>
            <person name="Ramirez L."/>
            <person name="Alfaro M."/>
            <person name="Sun H."/>
            <person name="Tritt A."/>
            <person name="Yoshinaga Y."/>
            <person name="Zwiers L.-H."/>
            <person name="Turgeon B."/>
            <person name="Goodwin S."/>
            <person name="Spatafora J."/>
            <person name="Crous P."/>
            <person name="Grigoriev I."/>
        </authorList>
    </citation>
    <scope>NUCLEOTIDE SEQUENCE</scope>
    <source>
        <strain evidence="9">CBS 262.69</strain>
    </source>
</reference>
<dbReference type="OrthoDB" id="8048523at2759"/>
<accession>A0A6G1HP35</accession>
<dbReference type="InterPro" id="IPR006603">
    <property type="entry name" value="PQ-loop_rpt"/>
</dbReference>
<keyword evidence="4 8" id="KW-0472">Membrane</keyword>
<keyword evidence="3 8" id="KW-1133">Transmembrane helix</keyword>
<dbReference type="Gene3D" id="1.20.1280.290">
    <property type="match status" value="2"/>
</dbReference>
<feature type="region of interest" description="Disordered" evidence="7">
    <location>
        <begin position="132"/>
        <end position="214"/>
    </location>
</feature>
<evidence type="ECO:0000313" key="10">
    <source>
        <dbReference type="Proteomes" id="UP000799640"/>
    </source>
</evidence>
<dbReference type="AlphaFoldDB" id="A0A6G1HP35"/>